<dbReference type="GO" id="GO:0016491">
    <property type="term" value="F:oxidoreductase activity"/>
    <property type="evidence" value="ECO:0007669"/>
    <property type="project" value="UniProtKB-KW"/>
</dbReference>
<dbReference type="Gene3D" id="1.10.1040.10">
    <property type="entry name" value="N-(1-d-carboxylethyl)-l-norvaline Dehydrogenase, domain 2"/>
    <property type="match status" value="1"/>
</dbReference>
<dbReference type="Proteomes" id="UP000001596">
    <property type="component" value="Plasmid pAtS4b"/>
</dbReference>
<dbReference type="PANTHER" id="PTHR43060:SF15">
    <property type="entry name" value="3-HYDROXYISOBUTYRATE DEHYDROGENASE-LIKE 1, MITOCHONDRIAL-RELATED"/>
    <property type="match status" value="1"/>
</dbReference>
<dbReference type="InterPro" id="IPR029154">
    <property type="entry name" value="HIBADH-like_NADP-bd"/>
</dbReference>
<evidence type="ECO:0000256" key="2">
    <source>
        <dbReference type="ARBA" id="ARBA00023027"/>
    </source>
</evidence>
<dbReference type="EMBL" id="CP000635">
    <property type="protein sequence ID" value="ACM39329.1"/>
    <property type="molecule type" value="Genomic_DNA"/>
</dbReference>
<dbReference type="HOGENOM" id="CLU_035117_1_1_5"/>
<dbReference type="PIRSF" id="PIRSF000103">
    <property type="entry name" value="HIBADH"/>
    <property type="match status" value="1"/>
</dbReference>
<gene>
    <name evidence="6" type="primary">mmsB</name>
    <name evidence="6" type="ordered locus">Avi_9609</name>
</gene>
<dbReference type="SUPFAM" id="SSF48179">
    <property type="entry name" value="6-phosphogluconate dehydrogenase C-terminal domain-like"/>
    <property type="match status" value="1"/>
</dbReference>
<keyword evidence="6" id="KW-0614">Plasmid</keyword>
<name>B9K381_ALLAM</name>
<feature type="domain" description="3-hydroxyisobutyrate dehydrogenase-like NAD-binding" evidence="5">
    <location>
        <begin position="164"/>
        <end position="282"/>
    </location>
</feature>
<dbReference type="KEGG" id="avi:Avi_9609"/>
<dbReference type="PANTHER" id="PTHR43060">
    <property type="entry name" value="3-HYDROXYISOBUTYRATE DEHYDROGENASE-LIKE 1, MITOCHONDRIAL-RELATED"/>
    <property type="match status" value="1"/>
</dbReference>
<accession>B9K381</accession>
<evidence type="ECO:0000259" key="4">
    <source>
        <dbReference type="Pfam" id="PF03446"/>
    </source>
</evidence>
<evidence type="ECO:0000256" key="3">
    <source>
        <dbReference type="PIRSR" id="PIRSR000103-1"/>
    </source>
</evidence>
<evidence type="ECO:0000313" key="6">
    <source>
        <dbReference type="EMBL" id="ACM39329.1"/>
    </source>
</evidence>
<feature type="domain" description="6-phosphogluconate dehydrogenase NADP-binding" evidence="4">
    <location>
        <begin position="6"/>
        <end position="160"/>
    </location>
</feature>
<dbReference type="InterPro" id="IPR015815">
    <property type="entry name" value="HIBADH-related"/>
</dbReference>
<keyword evidence="2" id="KW-0520">NAD</keyword>
<organism evidence="6 7">
    <name type="scientific">Allorhizobium ampelinum (strain ATCC BAA-846 / DSM 112012 / S4)</name>
    <name type="common">Agrobacterium vitis (strain S4)</name>
    <dbReference type="NCBI Taxonomy" id="311402"/>
    <lineage>
        <taxon>Bacteria</taxon>
        <taxon>Pseudomonadati</taxon>
        <taxon>Pseudomonadota</taxon>
        <taxon>Alphaproteobacteria</taxon>
        <taxon>Hyphomicrobiales</taxon>
        <taxon>Rhizobiaceae</taxon>
        <taxon>Rhizobium/Agrobacterium group</taxon>
        <taxon>Allorhizobium</taxon>
        <taxon>Allorhizobium ampelinum</taxon>
    </lineage>
</organism>
<dbReference type="GO" id="GO:0050661">
    <property type="term" value="F:NADP binding"/>
    <property type="evidence" value="ECO:0007669"/>
    <property type="project" value="InterPro"/>
</dbReference>
<evidence type="ECO:0000313" key="7">
    <source>
        <dbReference type="Proteomes" id="UP000001596"/>
    </source>
</evidence>
<keyword evidence="7" id="KW-1185">Reference proteome</keyword>
<feature type="active site" evidence="3">
    <location>
        <position position="170"/>
    </location>
</feature>
<reference evidence="6 7" key="1">
    <citation type="journal article" date="2009" name="J. Bacteriol.">
        <title>Genome sequences of three Agrobacterium biovars help elucidate the evolution of multichromosome genomes in bacteria.</title>
        <authorList>
            <person name="Slater S.C."/>
            <person name="Goldman B.S."/>
            <person name="Goodner B."/>
            <person name="Setubal J.C."/>
            <person name="Farrand S.K."/>
            <person name="Nester E.W."/>
            <person name="Burr T.J."/>
            <person name="Banta L."/>
            <person name="Dickerman A.W."/>
            <person name="Paulsen I."/>
            <person name="Otten L."/>
            <person name="Suen G."/>
            <person name="Welch R."/>
            <person name="Almeida N.F."/>
            <person name="Arnold F."/>
            <person name="Burton O.T."/>
            <person name="Du Z."/>
            <person name="Ewing A."/>
            <person name="Godsy E."/>
            <person name="Heisel S."/>
            <person name="Houmiel K.L."/>
            <person name="Jhaveri J."/>
            <person name="Lu J."/>
            <person name="Miller N.M."/>
            <person name="Norton S."/>
            <person name="Chen Q."/>
            <person name="Phoolcharoen W."/>
            <person name="Ohlin V."/>
            <person name="Ondrusek D."/>
            <person name="Pride N."/>
            <person name="Stricklin S.L."/>
            <person name="Sun J."/>
            <person name="Wheeler C."/>
            <person name="Wilson L."/>
            <person name="Zhu H."/>
            <person name="Wood D.W."/>
        </authorList>
    </citation>
    <scope>NUCLEOTIDE SEQUENCE [LARGE SCALE GENOMIC DNA]</scope>
    <source>
        <strain evidence="7">S4 / ATCC BAA-846</strain>
        <plasmid evidence="6 7">pAtS4b</plasmid>
    </source>
</reference>
<proteinExistence type="predicted"/>
<sequence length="288" mass="30284">MTERPRIGLVGVGKMGRALATRLLSCGVEVFGCDPAAQNPPDGLQFVATPRQLADCCDVVMGCVSGQEAFREVTLGPNGIRGGTRVHTYANVGTTGPSLVKEIAHGLAEVDIRTIDVPMTGGPRRAARGEVTVIASGPLKVLQAVSPTLEKYSSKIVYVGPGVGQAQYVKVINNLVTAGNLAVAIEALTLAKKATISRELLLEVINSGSAASDVSTSKIPSHVLTRTFDFGASLALVDHDLSCCLHEARLIDCEMRVSKAVLDVYRSAIEAGSALDDITTLAVYLENR</sequence>
<dbReference type="Pfam" id="PF03446">
    <property type="entry name" value="NAD_binding_2"/>
    <property type="match status" value="1"/>
</dbReference>
<protein>
    <submittedName>
        <fullName evidence="6">3-hydroxyisobutyrate dehydrogenase</fullName>
    </submittedName>
</protein>
<keyword evidence="1" id="KW-0560">Oxidoreductase</keyword>
<dbReference type="Gene3D" id="3.40.50.720">
    <property type="entry name" value="NAD(P)-binding Rossmann-like Domain"/>
    <property type="match status" value="1"/>
</dbReference>
<dbReference type="SUPFAM" id="SSF51735">
    <property type="entry name" value="NAD(P)-binding Rossmann-fold domains"/>
    <property type="match status" value="1"/>
</dbReference>
<evidence type="ECO:0000259" key="5">
    <source>
        <dbReference type="Pfam" id="PF14833"/>
    </source>
</evidence>
<dbReference type="AlphaFoldDB" id="B9K381"/>
<evidence type="ECO:0000256" key="1">
    <source>
        <dbReference type="ARBA" id="ARBA00023002"/>
    </source>
</evidence>
<dbReference type="Pfam" id="PF14833">
    <property type="entry name" value="NAD_binding_11"/>
    <property type="match status" value="1"/>
</dbReference>
<dbReference type="InterPro" id="IPR006115">
    <property type="entry name" value="6PGDH_NADP-bd"/>
</dbReference>
<dbReference type="InterPro" id="IPR013328">
    <property type="entry name" value="6PGD_dom2"/>
</dbReference>
<dbReference type="GO" id="GO:0051287">
    <property type="term" value="F:NAD binding"/>
    <property type="evidence" value="ECO:0007669"/>
    <property type="project" value="InterPro"/>
</dbReference>
<dbReference type="InterPro" id="IPR008927">
    <property type="entry name" value="6-PGluconate_DH-like_C_sf"/>
</dbReference>
<dbReference type="InterPro" id="IPR036291">
    <property type="entry name" value="NAD(P)-bd_dom_sf"/>
</dbReference>
<geneLocation type="plasmid" evidence="6 7">
    <name>pAtS4b</name>
</geneLocation>